<name>A0A6J6QBW9_9ZZZZ</name>
<dbReference type="EMBL" id="CAEZXP010000006">
    <property type="protein sequence ID" value="CAB4706298.1"/>
    <property type="molecule type" value="Genomic_DNA"/>
</dbReference>
<gene>
    <name evidence="1" type="ORF">UFOPK2399_01691</name>
</gene>
<accession>A0A6J6QBW9</accession>
<organism evidence="1">
    <name type="scientific">freshwater metagenome</name>
    <dbReference type="NCBI Taxonomy" id="449393"/>
    <lineage>
        <taxon>unclassified sequences</taxon>
        <taxon>metagenomes</taxon>
        <taxon>ecological metagenomes</taxon>
    </lineage>
</organism>
<sequence>MTGLRPHLIHFHDAKTTGSSHHRVAPLLAAGALAVAASPAHAGQPVHLALGAGQLSLTPAAATVTGNTLHASVVVRDARGTGQGWKIVLAAPHNLKVAAITATCEQGSTCTLPKALDLVDTTIVHATPGTGMGAIKVAVTFAPLPAGAQVGLVKFGVVPFVA</sequence>
<dbReference type="AlphaFoldDB" id="A0A6J6QBW9"/>
<evidence type="ECO:0000313" key="1">
    <source>
        <dbReference type="EMBL" id="CAB4706298.1"/>
    </source>
</evidence>
<protein>
    <submittedName>
        <fullName evidence="1">Unannotated protein</fullName>
    </submittedName>
</protein>
<reference evidence="1" key="1">
    <citation type="submission" date="2020-05" db="EMBL/GenBank/DDBJ databases">
        <authorList>
            <person name="Chiriac C."/>
            <person name="Salcher M."/>
            <person name="Ghai R."/>
            <person name="Kavagutti S V."/>
        </authorList>
    </citation>
    <scope>NUCLEOTIDE SEQUENCE</scope>
</reference>
<proteinExistence type="predicted"/>